<gene>
    <name evidence="2" type="ORF">TanjilG_05068</name>
</gene>
<dbReference type="Gramene" id="OIW02475">
    <property type="protein sequence ID" value="OIW02475"/>
    <property type="gene ID" value="TanjilG_05068"/>
</dbReference>
<feature type="compositionally biased region" description="Polar residues" evidence="1">
    <location>
        <begin position="115"/>
        <end position="148"/>
    </location>
</feature>
<dbReference type="AlphaFoldDB" id="A0A4P1R5E7"/>
<feature type="compositionally biased region" description="Polar residues" evidence="1">
    <location>
        <begin position="55"/>
        <end position="65"/>
    </location>
</feature>
<dbReference type="Proteomes" id="UP000188354">
    <property type="component" value="Chromosome LG11"/>
</dbReference>
<accession>A0A4P1R5E7</accession>
<keyword evidence="3" id="KW-1185">Reference proteome</keyword>
<reference evidence="2 3" key="1">
    <citation type="journal article" date="2017" name="Plant Biotechnol. J.">
        <title>A comprehensive draft genome sequence for lupin (Lupinus angustifolius), an emerging health food: insights into plant-microbe interactions and legume evolution.</title>
        <authorList>
            <person name="Hane J.K."/>
            <person name="Ming Y."/>
            <person name="Kamphuis L.G."/>
            <person name="Nelson M.N."/>
            <person name="Garg G."/>
            <person name="Atkins C.A."/>
            <person name="Bayer P.E."/>
            <person name="Bravo A."/>
            <person name="Bringans S."/>
            <person name="Cannon S."/>
            <person name="Edwards D."/>
            <person name="Foley R."/>
            <person name="Gao L.L."/>
            <person name="Harrison M.J."/>
            <person name="Huang W."/>
            <person name="Hurgobin B."/>
            <person name="Li S."/>
            <person name="Liu C.W."/>
            <person name="McGrath A."/>
            <person name="Morahan G."/>
            <person name="Murray J."/>
            <person name="Weller J."/>
            <person name="Jian J."/>
            <person name="Singh K.B."/>
        </authorList>
    </citation>
    <scope>NUCLEOTIDE SEQUENCE [LARGE SCALE GENOMIC DNA]</scope>
    <source>
        <strain evidence="3">cv. Tanjil</strain>
        <tissue evidence="2">Whole plant</tissue>
    </source>
</reference>
<feature type="region of interest" description="Disordered" evidence="1">
    <location>
        <begin position="55"/>
        <end position="148"/>
    </location>
</feature>
<sequence>MQRRMMMGLGTVVGMSNLRNGIVGLGPMGNPIRIGAARGLAGTGISTPMTSMVVSTPQVGSQSTMGVPPMNKQVQQQAIPQQMSQRTPMSLQQMSSGAIHAATSAGIPEPCPESPQMSSQTLGPINNITNSPMDMQGVNKNNSVSNGQ</sequence>
<evidence type="ECO:0000313" key="3">
    <source>
        <dbReference type="Proteomes" id="UP000188354"/>
    </source>
</evidence>
<dbReference type="EMBL" id="CM007371">
    <property type="protein sequence ID" value="OIW02475.1"/>
    <property type="molecule type" value="Genomic_DNA"/>
</dbReference>
<evidence type="ECO:0000313" key="2">
    <source>
        <dbReference type="EMBL" id="OIW02475.1"/>
    </source>
</evidence>
<evidence type="ECO:0000256" key="1">
    <source>
        <dbReference type="SAM" id="MobiDB-lite"/>
    </source>
</evidence>
<name>A0A4P1R5E7_LUPAN</name>
<dbReference type="STRING" id="3871.A0A4P1R5E7"/>
<proteinExistence type="predicted"/>
<organism evidence="2 3">
    <name type="scientific">Lupinus angustifolius</name>
    <name type="common">Narrow-leaved blue lupine</name>
    <dbReference type="NCBI Taxonomy" id="3871"/>
    <lineage>
        <taxon>Eukaryota</taxon>
        <taxon>Viridiplantae</taxon>
        <taxon>Streptophyta</taxon>
        <taxon>Embryophyta</taxon>
        <taxon>Tracheophyta</taxon>
        <taxon>Spermatophyta</taxon>
        <taxon>Magnoliopsida</taxon>
        <taxon>eudicotyledons</taxon>
        <taxon>Gunneridae</taxon>
        <taxon>Pentapetalae</taxon>
        <taxon>rosids</taxon>
        <taxon>fabids</taxon>
        <taxon>Fabales</taxon>
        <taxon>Fabaceae</taxon>
        <taxon>Papilionoideae</taxon>
        <taxon>50 kb inversion clade</taxon>
        <taxon>genistoids sensu lato</taxon>
        <taxon>core genistoids</taxon>
        <taxon>Genisteae</taxon>
        <taxon>Lupinus</taxon>
    </lineage>
</organism>
<protein>
    <submittedName>
        <fullName evidence="2">Uncharacterized protein</fullName>
    </submittedName>
</protein>
<feature type="compositionally biased region" description="Polar residues" evidence="1">
    <location>
        <begin position="72"/>
        <end position="96"/>
    </location>
</feature>